<feature type="compositionally biased region" description="Low complexity" evidence="3">
    <location>
        <begin position="420"/>
        <end position="436"/>
    </location>
</feature>
<dbReference type="GO" id="GO:0051015">
    <property type="term" value="F:actin filament binding"/>
    <property type="evidence" value="ECO:0007669"/>
    <property type="project" value="InterPro"/>
</dbReference>
<dbReference type="ExpressionAtlas" id="A0A2K3NZK6">
    <property type="expression patterns" value="baseline"/>
</dbReference>
<dbReference type="AlphaFoldDB" id="A0A2K3NZK6"/>
<name>A0A2K3NZK6_TRIPR</name>
<dbReference type="SMART" id="SM00262">
    <property type="entry name" value="GEL"/>
    <property type="match status" value="2"/>
</dbReference>
<feature type="domain" description="HP" evidence="4">
    <location>
        <begin position="466"/>
        <end position="531"/>
    </location>
</feature>
<organism evidence="5 6">
    <name type="scientific">Trifolium pratense</name>
    <name type="common">Red clover</name>
    <dbReference type="NCBI Taxonomy" id="57577"/>
    <lineage>
        <taxon>Eukaryota</taxon>
        <taxon>Viridiplantae</taxon>
        <taxon>Streptophyta</taxon>
        <taxon>Embryophyta</taxon>
        <taxon>Tracheophyta</taxon>
        <taxon>Spermatophyta</taxon>
        <taxon>Magnoliopsida</taxon>
        <taxon>eudicotyledons</taxon>
        <taxon>Gunneridae</taxon>
        <taxon>Pentapetalae</taxon>
        <taxon>rosids</taxon>
        <taxon>fabids</taxon>
        <taxon>Fabales</taxon>
        <taxon>Fabaceae</taxon>
        <taxon>Papilionoideae</taxon>
        <taxon>50 kb inversion clade</taxon>
        <taxon>NPAAA clade</taxon>
        <taxon>Hologalegina</taxon>
        <taxon>IRL clade</taxon>
        <taxon>Trifolieae</taxon>
        <taxon>Trifolium</taxon>
    </lineage>
</organism>
<dbReference type="InterPro" id="IPR036886">
    <property type="entry name" value="Villin_headpiece_dom_sf"/>
</dbReference>
<dbReference type="Pfam" id="PF00626">
    <property type="entry name" value="Gelsolin"/>
    <property type="match status" value="1"/>
</dbReference>
<dbReference type="PROSITE" id="PS51089">
    <property type="entry name" value="HP"/>
    <property type="match status" value="1"/>
</dbReference>
<evidence type="ECO:0000256" key="2">
    <source>
        <dbReference type="ARBA" id="ARBA00022737"/>
    </source>
</evidence>
<dbReference type="InterPro" id="IPR003128">
    <property type="entry name" value="Villin_headpiece"/>
</dbReference>
<protein>
    <submittedName>
        <fullName evidence="5">Villin-2-like protein</fullName>
    </submittedName>
</protein>
<evidence type="ECO:0000259" key="4">
    <source>
        <dbReference type="PROSITE" id="PS51089"/>
    </source>
</evidence>
<dbReference type="Gene3D" id="1.10.950.10">
    <property type="entry name" value="Villin headpiece domain"/>
    <property type="match status" value="1"/>
</dbReference>
<dbReference type="FunFam" id="3.40.20.10:FF:000001">
    <property type="entry name" value="Gelsolin"/>
    <property type="match status" value="1"/>
</dbReference>
<dbReference type="PANTHER" id="PTHR11977:SF51">
    <property type="entry name" value="PROTEIN FLIGHTLESS-1 HOMOLOG"/>
    <property type="match status" value="1"/>
</dbReference>
<feature type="compositionally biased region" description="Polar residues" evidence="3">
    <location>
        <begin position="464"/>
        <end position="484"/>
    </location>
</feature>
<dbReference type="GO" id="GO:0007015">
    <property type="term" value="P:actin filament organization"/>
    <property type="evidence" value="ECO:0007669"/>
    <property type="project" value="UniProtKB-ARBA"/>
</dbReference>
<dbReference type="PRINTS" id="PR00597">
    <property type="entry name" value="GELSOLIN"/>
</dbReference>
<dbReference type="EMBL" id="ASHM01002536">
    <property type="protein sequence ID" value="PNY08474.1"/>
    <property type="molecule type" value="Genomic_DNA"/>
</dbReference>
<comment type="caution">
    <text evidence="5">The sequence shown here is derived from an EMBL/GenBank/DDBJ whole genome shotgun (WGS) entry which is preliminary data.</text>
</comment>
<dbReference type="PANTHER" id="PTHR11977">
    <property type="entry name" value="VILLIN"/>
    <property type="match status" value="1"/>
</dbReference>
<evidence type="ECO:0000313" key="6">
    <source>
        <dbReference type="Proteomes" id="UP000236291"/>
    </source>
</evidence>
<dbReference type="InterPro" id="IPR029006">
    <property type="entry name" value="ADF-H/Gelsolin-like_dom_sf"/>
</dbReference>
<evidence type="ECO:0000256" key="3">
    <source>
        <dbReference type="SAM" id="MobiDB-lite"/>
    </source>
</evidence>
<dbReference type="SUPFAM" id="SSF47050">
    <property type="entry name" value="VHP, Villin headpiece domain"/>
    <property type="match status" value="1"/>
</dbReference>
<dbReference type="InterPro" id="IPR007122">
    <property type="entry name" value="Villin/Gelsolin"/>
</dbReference>
<dbReference type="InterPro" id="IPR007123">
    <property type="entry name" value="Gelsolin-like_dom"/>
</dbReference>
<dbReference type="SUPFAM" id="SSF55753">
    <property type="entry name" value="Actin depolymerizing proteins"/>
    <property type="match status" value="3"/>
</dbReference>
<dbReference type="GO" id="GO:0051693">
    <property type="term" value="P:actin filament capping"/>
    <property type="evidence" value="ECO:0007669"/>
    <property type="project" value="UniProtKB-KW"/>
</dbReference>
<gene>
    <name evidence="5" type="ORF">L195_g004999</name>
</gene>
<dbReference type="Gene3D" id="3.40.20.10">
    <property type="entry name" value="Severin"/>
    <property type="match status" value="3"/>
</dbReference>
<dbReference type="SMART" id="SM00153">
    <property type="entry name" value="VHP"/>
    <property type="match status" value="1"/>
</dbReference>
<sequence length="531" mass="58982">MEEDQTTAIQLTNTMSNSLKGRPVQGRIYEGKESPQFVALFQPMVVLKGGLSTGYKNLITDKDLSDETYTEKSIALIRISGTSIHNNKAVQVDAVPSSLNSTECFVLQTSSTIFIWHGNQGSFEQQHQAEKVAEFLRPGVTLKHAKEGTENSAFWLALGGEKQSYTSKKVINEVEEIYNFSQDDLLTEDIHVLDTHAEVFLWLGQCVDPKDKQDAFEIGQKYIDMTASLEGLSPRVPLYKVTEGNEPFFFTTYFSWDWDYTRAKILGNSFQKKASIFFATGHALELLRTARSTNSLMAVIIDIKHDDYTCYWLHKHLATDKSNGPSGGEPRQRAEALAALTSAFNSASEKTSLSQERLNELIQGGPRQRAEALAALNSAFNSSSTTKKVTPRPSAKGQGSQRAAAVAALSSVLTAENKQSPDASPRASRSPIPESSLSESGIDEAGSEIDEAESEHENVEDGNNDQSSQLTFSYDQLKTTSGNDVSGIDHKRREAYLSDEEFQTVFGMVKEDFYKLPRWKQEMLKKKLELF</sequence>
<dbReference type="CDD" id="cd11288">
    <property type="entry name" value="gelsolin_S5_like"/>
    <property type="match status" value="1"/>
</dbReference>
<dbReference type="Pfam" id="PF02209">
    <property type="entry name" value="VHP"/>
    <property type="match status" value="1"/>
</dbReference>
<dbReference type="CDD" id="cd11291">
    <property type="entry name" value="gelsolin_S6_like"/>
    <property type="match status" value="1"/>
</dbReference>
<accession>A0A2K3NZK6</accession>
<keyword evidence="1" id="KW-0117">Actin capping</keyword>
<dbReference type="Proteomes" id="UP000236291">
    <property type="component" value="Unassembled WGS sequence"/>
</dbReference>
<dbReference type="STRING" id="57577.A0A2K3NZK6"/>
<dbReference type="GO" id="GO:0051014">
    <property type="term" value="P:actin filament severing"/>
    <property type="evidence" value="ECO:0007669"/>
    <property type="project" value="TreeGrafter"/>
</dbReference>
<evidence type="ECO:0000313" key="5">
    <source>
        <dbReference type="EMBL" id="PNY08474.1"/>
    </source>
</evidence>
<feature type="compositionally biased region" description="Acidic residues" evidence="3">
    <location>
        <begin position="441"/>
        <end position="463"/>
    </location>
</feature>
<reference evidence="5 6" key="2">
    <citation type="journal article" date="2017" name="Front. Plant Sci.">
        <title>Gene Classification and Mining of Molecular Markers Useful in Red Clover (Trifolium pratense) Breeding.</title>
        <authorList>
            <person name="Istvanek J."/>
            <person name="Dluhosova J."/>
            <person name="Dluhos P."/>
            <person name="Patkova L."/>
            <person name="Nedelnik J."/>
            <person name="Repkova J."/>
        </authorList>
    </citation>
    <scope>NUCLEOTIDE SEQUENCE [LARGE SCALE GENOMIC DNA]</scope>
    <source>
        <strain evidence="6">cv. Tatra</strain>
        <tissue evidence="5">Young leaves</tissue>
    </source>
</reference>
<evidence type="ECO:0000256" key="1">
    <source>
        <dbReference type="ARBA" id="ARBA00022467"/>
    </source>
</evidence>
<reference evidence="5 6" key="1">
    <citation type="journal article" date="2014" name="Am. J. Bot.">
        <title>Genome assembly and annotation for red clover (Trifolium pratense; Fabaceae).</title>
        <authorList>
            <person name="Istvanek J."/>
            <person name="Jaros M."/>
            <person name="Krenek A."/>
            <person name="Repkova J."/>
        </authorList>
    </citation>
    <scope>NUCLEOTIDE SEQUENCE [LARGE SCALE GENOMIC DNA]</scope>
    <source>
        <strain evidence="6">cv. Tatra</strain>
        <tissue evidence="5">Young leaves</tissue>
    </source>
</reference>
<keyword evidence="2" id="KW-0677">Repeat</keyword>
<proteinExistence type="predicted"/>
<feature type="compositionally biased region" description="Low complexity" evidence="3">
    <location>
        <begin position="403"/>
        <end position="413"/>
    </location>
</feature>
<feature type="region of interest" description="Disordered" evidence="3">
    <location>
        <begin position="381"/>
        <end position="490"/>
    </location>
</feature>